<keyword evidence="4" id="KW-1185">Reference proteome</keyword>
<dbReference type="Proteomes" id="UP000308730">
    <property type="component" value="Unassembled WGS sequence"/>
</dbReference>
<gene>
    <name evidence="3" type="ORF">EUX98_g6636</name>
</gene>
<comment type="caution">
    <text evidence="3">The sequence shown here is derived from an EMBL/GenBank/DDBJ whole genome shotgun (WGS) entry which is preliminary data.</text>
</comment>
<feature type="domain" description="DUF7702" evidence="2">
    <location>
        <begin position="3"/>
        <end position="196"/>
    </location>
</feature>
<dbReference type="Pfam" id="PF24800">
    <property type="entry name" value="DUF7702"/>
    <property type="match status" value="1"/>
</dbReference>
<evidence type="ECO:0000313" key="4">
    <source>
        <dbReference type="Proteomes" id="UP000308730"/>
    </source>
</evidence>
<organism evidence="3 4">
    <name type="scientific">Antrodiella citrinella</name>
    <dbReference type="NCBI Taxonomy" id="2447956"/>
    <lineage>
        <taxon>Eukaryota</taxon>
        <taxon>Fungi</taxon>
        <taxon>Dikarya</taxon>
        <taxon>Basidiomycota</taxon>
        <taxon>Agaricomycotina</taxon>
        <taxon>Agaricomycetes</taxon>
        <taxon>Polyporales</taxon>
        <taxon>Steccherinaceae</taxon>
        <taxon>Antrodiella</taxon>
    </lineage>
</organism>
<proteinExistence type="predicted"/>
<evidence type="ECO:0000256" key="1">
    <source>
        <dbReference type="SAM" id="Phobius"/>
    </source>
</evidence>
<keyword evidence="1" id="KW-0472">Membrane</keyword>
<dbReference type="EMBL" id="SGPM01000243">
    <property type="protein sequence ID" value="THH27552.1"/>
    <property type="molecule type" value="Genomic_DNA"/>
</dbReference>
<feature type="transmembrane region" description="Helical" evidence="1">
    <location>
        <begin position="12"/>
        <end position="33"/>
    </location>
</feature>
<feature type="transmembrane region" description="Helical" evidence="1">
    <location>
        <begin position="45"/>
        <end position="69"/>
    </location>
</feature>
<protein>
    <recommendedName>
        <fullName evidence="2">DUF7702 domain-containing protein</fullName>
    </recommendedName>
</protein>
<feature type="transmembrane region" description="Helical" evidence="1">
    <location>
        <begin position="89"/>
        <end position="110"/>
    </location>
</feature>
<sequence>MANPSTGLIETYFILDNVGLSPLMMATIGFLNTVGQGRFQENHRFTFIILRVLALVASVAMILTIIGGVDLVDAKTTDAVNAAEKYRHIGAIVYAALFGLITLMHFWFWIQAGQIMPRRRSMLLGISASIPFLFLRTAYSVLSSFAPTSLSSATPVATNTLSKFSTTTGSWQIYLGMSVAAELVVVIIYLVVGTTVPTSRELDDSMDGNYHDGNPSYKMYG</sequence>
<accession>A0A4S4MNN3</accession>
<dbReference type="PANTHER" id="PTHR42109:SF2">
    <property type="entry name" value="INTEGRAL MEMBRANE PROTEIN"/>
    <property type="match status" value="1"/>
</dbReference>
<feature type="transmembrane region" description="Helical" evidence="1">
    <location>
        <begin position="122"/>
        <end position="142"/>
    </location>
</feature>
<feature type="transmembrane region" description="Helical" evidence="1">
    <location>
        <begin position="171"/>
        <end position="192"/>
    </location>
</feature>
<name>A0A4S4MNN3_9APHY</name>
<keyword evidence="1" id="KW-1133">Transmembrane helix</keyword>
<reference evidence="3 4" key="1">
    <citation type="submission" date="2019-02" db="EMBL/GenBank/DDBJ databases">
        <title>Genome sequencing of the rare red list fungi Antrodiella citrinella (Flaviporus citrinellus).</title>
        <authorList>
            <person name="Buettner E."/>
            <person name="Kellner H."/>
        </authorList>
    </citation>
    <scope>NUCLEOTIDE SEQUENCE [LARGE SCALE GENOMIC DNA]</scope>
    <source>
        <strain evidence="3 4">DSM 108506</strain>
    </source>
</reference>
<dbReference type="AlphaFoldDB" id="A0A4S4MNN3"/>
<keyword evidence="1" id="KW-0812">Transmembrane</keyword>
<dbReference type="PANTHER" id="PTHR42109">
    <property type="entry name" value="UNPLACED GENOMIC SCAFFOLD UM_SCAF_CONTIG_1.265, WHOLE GENOME SHOTGUN SEQUENCE"/>
    <property type="match status" value="1"/>
</dbReference>
<evidence type="ECO:0000259" key="2">
    <source>
        <dbReference type="Pfam" id="PF24800"/>
    </source>
</evidence>
<dbReference type="OrthoDB" id="2560628at2759"/>
<evidence type="ECO:0000313" key="3">
    <source>
        <dbReference type="EMBL" id="THH27552.1"/>
    </source>
</evidence>
<dbReference type="InterPro" id="IPR056119">
    <property type="entry name" value="DUF7702"/>
</dbReference>